<feature type="region of interest" description="Disordered" evidence="10">
    <location>
        <begin position="96"/>
        <end position="167"/>
    </location>
</feature>
<feature type="compositionally biased region" description="Pro residues" evidence="10">
    <location>
        <begin position="272"/>
        <end position="283"/>
    </location>
</feature>
<reference evidence="13" key="1">
    <citation type="submission" date="2025-08" db="UniProtKB">
        <authorList>
            <consortium name="RefSeq"/>
        </authorList>
    </citation>
    <scope>IDENTIFICATION</scope>
</reference>
<dbReference type="InterPro" id="IPR001356">
    <property type="entry name" value="HD"/>
</dbReference>
<feature type="compositionally biased region" description="Gly residues" evidence="10">
    <location>
        <begin position="145"/>
        <end position="155"/>
    </location>
</feature>
<gene>
    <name evidence="13" type="primary">LOC106115467</name>
</gene>
<dbReference type="SUPFAM" id="SSF46689">
    <property type="entry name" value="Homeodomain-like"/>
    <property type="match status" value="1"/>
</dbReference>
<dbReference type="GO" id="GO:0045944">
    <property type="term" value="P:positive regulation of transcription by RNA polymerase II"/>
    <property type="evidence" value="ECO:0007669"/>
    <property type="project" value="InterPro"/>
</dbReference>
<evidence type="ECO:0000256" key="7">
    <source>
        <dbReference type="ARBA" id="ARBA00023242"/>
    </source>
</evidence>
<dbReference type="PROSITE" id="PS50803">
    <property type="entry name" value="OAR"/>
    <property type="match status" value="1"/>
</dbReference>
<evidence type="ECO:0000259" key="11">
    <source>
        <dbReference type="PROSITE" id="PS50071"/>
    </source>
</evidence>
<evidence type="ECO:0000256" key="2">
    <source>
        <dbReference type="ARBA" id="ARBA00006503"/>
    </source>
</evidence>
<dbReference type="Proteomes" id="UP000694872">
    <property type="component" value="Unplaced"/>
</dbReference>
<feature type="compositionally biased region" description="Basic and acidic residues" evidence="10">
    <location>
        <begin position="1"/>
        <end position="14"/>
    </location>
</feature>
<evidence type="ECO:0000256" key="10">
    <source>
        <dbReference type="SAM" id="MobiDB-lite"/>
    </source>
</evidence>
<dbReference type="PROSITE" id="PS00027">
    <property type="entry name" value="HOMEOBOX_1"/>
    <property type="match status" value="1"/>
</dbReference>
<feature type="domain" description="OAR" evidence="12">
    <location>
        <begin position="293"/>
        <end position="306"/>
    </location>
</feature>
<dbReference type="FunFam" id="1.10.10.60:FF:000071">
    <property type="entry name" value="Retinal homeobox gene 2"/>
    <property type="match status" value="1"/>
</dbReference>
<dbReference type="SMART" id="SM00389">
    <property type="entry name" value="HOX"/>
    <property type="match status" value="1"/>
</dbReference>
<proteinExistence type="inferred from homology"/>
<dbReference type="GO" id="GO:0005634">
    <property type="term" value="C:nucleus"/>
    <property type="evidence" value="ECO:0007669"/>
    <property type="project" value="UniProtKB-SubCell"/>
</dbReference>
<dbReference type="InterPro" id="IPR003654">
    <property type="entry name" value="OAR_dom"/>
</dbReference>
<feature type="region of interest" description="Disordered" evidence="10">
    <location>
        <begin position="271"/>
        <end position="295"/>
    </location>
</feature>
<organism evidence="13">
    <name type="scientific">Papilio xuthus</name>
    <name type="common">Asian swallowtail butterfly</name>
    <dbReference type="NCBI Taxonomy" id="66420"/>
    <lineage>
        <taxon>Eukaryota</taxon>
        <taxon>Metazoa</taxon>
        <taxon>Ecdysozoa</taxon>
        <taxon>Arthropoda</taxon>
        <taxon>Hexapoda</taxon>
        <taxon>Insecta</taxon>
        <taxon>Pterygota</taxon>
        <taxon>Neoptera</taxon>
        <taxon>Endopterygota</taxon>
        <taxon>Lepidoptera</taxon>
        <taxon>Glossata</taxon>
        <taxon>Ditrysia</taxon>
        <taxon>Papilionoidea</taxon>
        <taxon>Papilionidae</taxon>
        <taxon>Papilioninae</taxon>
        <taxon>Papilio</taxon>
    </lineage>
</organism>
<dbReference type="GeneID" id="106115467"/>
<dbReference type="KEGG" id="pxu:106115467"/>
<evidence type="ECO:0000256" key="1">
    <source>
        <dbReference type="ARBA" id="ARBA00004123"/>
    </source>
</evidence>
<sequence>MDASDDRFLEERSDTNSPRSHMSSPHSASSINVTEQSLSLQQHQSLETLRMGMFFHAQQMQLSHSLDAVKSRLGLTAAGGQGPRHTIDAILGLSAPQAAPRRDEDLPVSPGHNESAGEGSCNSNDGFGQRTPDKSPPPSDEEACGGRGAGSGGGGGDKKKHRRNRTTFTTYQLHELERAFEKSHYPDVYSREELAMKVNLPEVRVQVWFQNRRAKWRRQEKMEAARLGLAEYGAPVPRLGLGLPVDPWLAPPLLSALPGFLSHPPSGYPSYLTPPAPPAPPALAPAAPDPRSTSIAALRMKAKEHVESISKGMQMV</sequence>
<dbReference type="InterPro" id="IPR043562">
    <property type="entry name" value="RAX/RAX2"/>
</dbReference>
<dbReference type="Pfam" id="PF03826">
    <property type="entry name" value="OAR"/>
    <property type="match status" value="1"/>
</dbReference>
<dbReference type="PROSITE" id="PS50071">
    <property type="entry name" value="HOMEOBOX_2"/>
    <property type="match status" value="1"/>
</dbReference>
<keyword evidence="3" id="KW-0805">Transcription regulation</keyword>
<protein>
    <submittedName>
        <fullName evidence="13">Retina and anterior neural fold homeobox protein 2-like</fullName>
    </submittedName>
</protein>
<comment type="similarity">
    <text evidence="2">Belongs to the paired homeobox family. Bicoid subfamily.</text>
</comment>
<evidence type="ECO:0000256" key="9">
    <source>
        <dbReference type="RuleBase" id="RU000682"/>
    </source>
</evidence>
<feature type="compositionally biased region" description="Low complexity" evidence="10">
    <location>
        <begin position="17"/>
        <end position="39"/>
    </location>
</feature>
<feature type="DNA-binding region" description="Homeobox" evidence="8">
    <location>
        <begin position="161"/>
        <end position="220"/>
    </location>
</feature>
<feature type="domain" description="Homeobox" evidence="11">
    <location>
        <begin position="159"/>
        <end position="219"/>
    </location>
</feature>
<dbReference type="InterPro" id="IPR017970">
    <property type="entry name" value="Homeobox_CS"/>
</dbReference>
<dbReference type="PANTHER" id="PTHR46271:SF4">
    <property type="entry name" value="HOMEOBOX PROTEIN, PUTATIVE-RELATED"/>
    <property type="match status" value="1"/>
</dbReference>
<keyword evidence="4 8" id="KW-0238">DNA-binding</keyword>
<dbReference type="CDD" id="cd00086">
    <property type="entry name" value="homeodomain"/>
    <property type="match status" value="1"/>
</dbReference>
<dbReference type="AlphaFoldDB" id="A0AAJ6Z2Z0"/>
<dbReference type="PANTHER" id="PTHR46271">
    <property type="entry name" value="HOMEOBOX PROTEIN, PUTATIVE-RELATED"/>
    <property type="match status" value="1"/>
</dbReference>
<dbReference type="GO" id="GO:0000978">
    <property type="term" value="F:RNA polymerase II cis-regulatory region sequence-specific DNA binding"/>
    <property type="evidence" value="ECO:0007669"/>
    <property type="project" value="TreeGrafter"/>
</dbReference>
<dbReference type="Pfam" id="PF00046">
    <property type="entry name" value="Homeodomain"/>
    <property type="match status" value="1"/>
</dbReference>
<evidence type="ECO:0000256" key="3">
    <source>
        <dbReference type="ARBA" id="ARBA00023015"/>
    </source>
</evidence>
<evidence type="ECO:0000256" key="6">
    <source>
        <dbReference type="ARBA" id="ARBA00023163"/>
    </source>
</evidence>
<evidence type="ECO:0000313" key="13">
    <source>
        <dbReference type="RefSeq" id="XP_013164315.1"/>
    </source>
</evidence>
<dbReference type="InterPro" id="IPR009057">
    <property type="entry name" value="Homeodomain-like_sf"/>
</dbReference>
<evidence type="ECO:0000256" key="4">
    <source>
        <dbReference type="ARBA" id="ARBA00023125"/>
    </source>
</evidence>
<accession>A0AAJ6Z2Z0</accession>
<feature type="region of interest" description="Disordered" evidence="10">
    <location>
        <begin position="1"/>
        <end position="39"/>
    </location>
</feature>
<evidence type="ECO:0000256" key="8">
    <source>
        <dbReference type="PROSITE-ProRule" id="PRU00108"/>
    </source>
</evidence>
<dbReference type="Gene3D" id="1.10.10.60">
    <property type="entry name" value="Homeodomain-like"/>
    <property type="match status" value="1"/>
</dbReference>
<dbReference type="GO" id="GO:0000981">
    <property type="term" value="F:DNA-binding transcription factor activity, RNA polymerase II-specific"/>
    <property type="evidence" value="ECO:0007669"/>
    <property type="project" value="InterPro"/>
</dbReference>
<keyword evidence="7 8" id="KW-0539">Nucleus</keyword>
<evidence type="ECO:0000259" key="12">
    <source>
        <dbReference type="PROSITE" id="PS50803"/>
    </source>
</evidence>
<keyword evidence="5 8" id="KW-0371">Homeobox</keyword>
<dbReference type="RefSeq" id="XP_013164315.1">
    <property type="nucleotide sequence ID" value="XM_013308861.1"/>
</dbReference>
<keyword evidence="6" id="KW-0804">Transcription</keyword>
<comment type="subcellular location">
    <subcellularLocation>
        <location evidence="1 8 9">Nucleus</location>
    </subcellularLocation>
</comment>
<name>A0AAJ6Z2Z0_PAPXU</name>
<evidence type="ECO:0000256" key="5">
    <source>
        <dbReference type="ARBA" id="ARBA00023155"/>
    </source>
</evidence>